<reference evidence="2" key="1">
    <citation type="submission" date="2022-11" db="UniProtKB">
        <authorList>
            <consortium name="WormBaseParasite"/>
        </authorList>
    </citation>
    <scope>IDENTIFICATION</scope>
</reference>
<accession>A0A914Q7C7</accession>
<protein>
    <submittedName>
        <fullName evidence="2">Uncharacterized protein</fullName>
    </submittedName>
</protein>
<organism evidence="1 2">
    <name type="scientific">Panagrolaimus davidi</name>
    <dbReference type="NCBI Taxonomy" id="227884"/>
    <lineage>
        <taxon>Eukaryota</taxon>
        <taxon>Metazoa</taxon>
        <taxon>Ecdysozoa</taxon>
        <taxon>Nematoda</taxon>
        <taxon>Chromadorea</taxon>
        <taxon>Rhabditida</taxon>
        <taxon>Tylenchina</taxon>
        <taxon>Panagrolaimomorpha</taxon>
        <taxon>Panagrolaimoidea</taxon>
        <taxon>Panagrolaimidae</taxon>
        <taxon>Panagrolaimus</taxon>
    </lineage>
</organism>
<evidence type="ECO:0000313" key="1">
    <source>
        <dbReference type="Proteomes" id="UP000887578"/>
    </source>
</evidence>
<sequence>MMLLVPFSAATTDFLEDDDNKTAIGIDDDALTAVGIDDETNTAMCIDNDTITAQNVTDDVNTARDIVDAVYVNDKGWLDYIFDFLFPIGSAEDSNGMHKKLSRTEFHPCGVAVFGKK</sequence>
<dbReference type="AlphaFoldDB" id="A0A914Q7C7"/>
<dbReference type="Proteomes" id="UP000887578">
    <property type="component" value="Unplaced"/>
</dbReference>
<evidence type="ECO:0000313" key="2">
    <source>
        <dbReference type="WBParaSite" id="PDA_v2.g26946.t1"/>
    </source>
</evidence>
<keyword evidence="1" id="KW-1185">Reference proteome</keyword>
<name>A0A914Q7C7_9BILA</name>
<dbReference type="WBParaSite" id="PDA_v2.g26946.t1">
    <property type="protein sequence ID" value="PDA_v2.g26946.t1"/>
    <property type="gene ID" value="PDA_v2.g26946"/>
</dbReference>
<proteinExistence type="predicted"/>